<evidence type="ECO:0000313" key="3">
    <source>
        <dbReference type="EMBL" id="RNB83394.1"/>
    </source>
</evidence>
<comment type="caution">
    <text evidence="3">The sequence shown here is derived from an EMBL/GenBank/DDBJ whole genome shotgun (WGS) entry which is preliminary data.</text>
</comment>
<gene>
    <name evidence="3" type="ORF">EDM56_22280</name>
</gene>
<name>A0A3M8D5N8_9BACL</name>
<dbReference type="SUPFAM" id="SSF109604">
    <property type="entry name" value="HD-domain/PDEase-like"/>
    <property type="match status" value="1"/>
</dbReference>
<proteinExistence type="predicted"/>
<dbReference type="Gene3D" id="1.10.3210.10">
    <property type="entry name" value="Hypothetical protein af1432"/>
    <property type="match status" value="1"/>
</dbReference>
<dbReference type="InterPro" id="IPR037522">
    <property type="entry name" value="HD_GYP_dom"/>
</dbReference>
<dbReference type="InterPro" id="IPR003607">
    <property type="entry name" value="HD/PDEase_dom"/>
</dbReference>
<protein>
    <submittedName>
        <fullName evidence="3">HD-GYP domain-containing protein</fullName>
    </submittedName>
</protein>
<sequence length="370" mass="41327">MRLISLDQCQAGIKLGRPIYNENGVVLLAEGVELTDKLIDKLKQYNVSIIYIEDEASEGIEIVDAVPEELRMEAINTIKVGLSDIAQLSVAHTNIQSMMKSGRAIRSFQKIFRGIISSLTENRMAINLLATTKIQESYVYTHSLNVAIYSCQLALENGLPLKDIEEIGLGAMLHDLGKLYVSRDILQKPGKLTDEEFEQVKLHCQLGFDTIRKVHEIPLPVAHCALQHHERIDGTGYPRGLTGDEIHRYAKIISVIDVFDAVTNPRPYRSAELPHKGLELLYAGSGTQFDSRQVDMFKKCIAIYPPGLTVKLNDGRVGIVSEYNFHAVGRPQIRIIQDAEQQRVQPYEIDLTAQENLTLEIVEAAALLPS</sequence>
<evidence type="ECO:0000313" key="4">
    <source>
        <dbReference type="Proteomes" id="UP000271031"/>
    </source>
</evidence>
<dbReference type="CDD" id="cd00077">
    <property type="entry name" value="HDc"/>
    <property type="match status" value="1"/>
</dbReference>
<dbReference type="Pfam" id="PF13487">
    <property type="entry name" value="HD_5"/>
    <property type="match status" value="1"/>
</dbReference>
<dbReference type="SMART" id="SM00471">
    <property type="entry name" value="HDc"/>
    <property type="match status" value="1"/>
</dbReference>
<dbReference type="PROSITE" id="PS51831">
    <property type="entry name" value="HD"/>
    <property type="match status" value="1"/>
</dbReference>
<reference evidence="3 4" key="1">
    <citation type="submission" date="2018-10" db="EMBL/GenBank/DDBJ databases">
        <title>Phylogenomics of Brevibacillus.</title>
        <authorList>
            <person name="Dunlap C."/>
        </authorList>
    </citation>
    <scope>NUCLEOTIDE SEQUENCE [LARGE SCALE GENOMIC DNA]</scope>
    <source>
        <strain evidence="3 4">JCM 15716</strain>
    </source>
</reference>
<feature type="domain" description="HD" evidence="1">
    <location>
        <begin position="139"/>
        <end position="262"/>
    </location>
</feature>
<dbReference type="AlphaFoldDB" id="A0A3M8D5N8"/>
<dbReference type="InterPro" id="IPR006674">
    <property type="entry name" value="HD_domain"/>
</dbReference>
<dbReference type="PANTHER" id="PTHR43155:SF2">
    <property type="entry name" value="CYCLIC DI-GMP PHOSPHODIESTERASE PA4108"/>
    <property type="match status" value="1"/>
</dbReference>
<feature type="domain" description="HD-GYP" evidence="2">
    <location>
        <begin position="117"/>
        <end position="313"/>
    </location>
</feature>
<dbReference type="Proteomes" id="UP000271031">
    <property type="component" value="Unassembled WGS sequence"/>
</dbReference>
<accession>A0A3M8D5N8</accession>
<dbReference type="RefSeq" id="WP_122920126.1">
    <property type="nucleotide sequence ID" value="NZ_RHHQ01000018.1"/>
</dbReference>
<organism evidence="3 4">
    <name type="scientific">Brevibacillus fluminis</name>
    <dbReference type="NCBI Taxonomy" id="511487"/>
    <lineage>
        <taxon>Bacteria</taxon>
        <taxon>Bacillati</taxon>
        <taxon>Bacillota</taxon>
        <taxon>Bacilli</taxon>
        <taxon>Bacillales</taxon>
        <taxon>Paenibacillaceae</taxon>
        <taxon>Brevibacillus</taxon>
    </lineage>
</organism>
<keyword evidence="4" id="KW-1185">Reference proteome</keyword>
<dbReference type="PANTHER" id="PTHR43155">
    <property type="entry name" value="CYCLIC DI-GMP PHOSPHODIESTERASE PA4108-RELATED"/>
    <property type="match status" value="1"/>
</dbReference>
<dbReference type="PROSITE" id="PS51832">
    <property type="entry name" value="HD_GYP"/>
    <property type="match status" value="1"/>
</dbReference>
<evidence type="ECO:0000259" key="1">
    <source>
        <dbReference type="PROSITE" id="PS51831"/>
    </source>
</evidence>
<dbReference type="EMBL" id="RHHQ01000018">
    <property type="protein sequence ID" value="RNB83394.1"/>
    <property type="molecule type" value="Genomic_DNA"/>
</dbReference>
<evidence type="ECO:0000259" key="2">
    <source>
        <dbReference type="PROSITE" id="PS51832"/>
    </source>
</evidence>
<dbReference type="OrthoDB" id="9759601at2"/>